<keyword evidence="6" id="KW-0067">ATP-binding</keyword>
<dbReference type="GO" id="GO:0016114">
    <property type="term" value="P:terpenoid biosynthetic process"/>
    <property type="evidence" value="ECO:0007669"/>
    <property type="project" value="UniProtKB-UniRule"/>
</dbReference>
<accession>A0A8D5JL46</accession>
<evidence type="ECO:0000256" key="4">
    <source>
        <dbReference type="ARBA" id="ARBA00022741"/>
    </source>
</evidence>
<keyword evidence="6" id="KW-0414">Isoprene biosynthesis</keyword>
<dbReference type="InterPro" id="IPR004424">
    <property type="entry name" value="IspE"/>
</dbReference>
<gene>
    <name evidence="6 9" type="primary">ispE</name>
    <name evidence="9" type="ORF">DGMP_08800</name>
</gene>
<evidence type="ECO:0000256" key="5">
    <source>
        <dbReference type="ARBA" id="ARBA00032554"/>
    </source>
</evidence>
<keyword evidence="6" id="KW-0808">Transferase</keyword>
<dbReference type="InterPro" id="IPR013750">
    <property type="entry name" value="GHMP_kinase_C_dom"/>
</dbReference>
<evidence type="ECO:0000259" key="7">
    <source>
        <dbReference type="Pfam" id="PF00288"/>
    </source>
</evidence>
<dbReference type="EMBL" id="AP024086">
    <property type="protein sequence ID" value="BCL60187.1"/>
    <property type="molecule type" value="Genomic_DNA"/>
</dbReference>
<dbReference type="GO" id="GO:0005524">
    <property type="term" value="F:ATP binding"/>
    <property type="evidence" value="ECO:0007669"/>
    <property type="project" value="UniProtKB-UniRule"/>
</dbReference>
<feature type="domain" description="GHMP kinase N-terminal" evidence="7">
    <location>
        <begin position="77"/>
        <end position="154"/>
    </location>
</feature>
<dbReference type="UniPathway" id="UPA00056">
    <property type="reaction ID" value="UER00094"/>
</dbReference>
<comment type="pathway">
    <text evidence="6">Isoprenoid biosynthesis; isopentenyl diphosphate biosynthesis via DXP pathway; isopentenyl diphosphate from 1-deoxy-D-xylulose 5-phosphate: step 3/6.</text>
</comment>
<keyword evidence="10" id="KW-1185">Reference proteome</keyword>
<dbReference type="InterPro" id="IPR006204">
    <property type="entry name" value="GHMP_kinase_N_dom"/>
</dbReference>
<reference evidence="9" key="1">
    <citation type="submission" date="2020-09" db="EMBL/GenBank/DDBJ databases">
        <title>Desulfogranum mesoprofundum gen. nov., sp. nov., a novel mesophilic, sulfate-reducing chemolithoautotroph isolated from a deep-sea hydrothermal vent chimney in the Suiyo Seamount.</title>
        <authorList>
            <person name="Hashimoto Y."/>
            <person name="Nakagawa S."/>
        </authorList>
    </citation>
    <scope>NUCLEOTIDE SEQUENCE</scope>
    <source>
        <strain evidence="9">KT2</strain>
    </source>
</reference>
<dbReference type="PANTHER" id="PTHR43527">
    <property type="entry name" value="4-DIPHOSPHOCYTIDYL-2-C-METHYL-D-ERYTHRITOL KINASE, CHLOROPLASTIC"/>
    <property type="match status" value="1"/>
</dbReference>
<evidence type="ECO:0000256" key="3">
    <source>
        <dbReference type="ARBA" id="ARBA00017473"/>
    </source>
</evidence>
<keyword evidence="6 9" id="KW-0418">Kinase</keyword>
<comment type="similarity">
    <text evidence="1 6">Belongs to the GHMP kinase family. IspE subfamily.</text>
</comment>
<dbReference type="HAMAP" id="MF_00061">
    <property type="entry name" value="IspE"/>
    <property type="match status" value="1"/>
</dbReference>
<dbReference type="PANTHER" id="PTHR43527:SF2">
    <property type="entry name" value="4-DIPHOSPHOCYTIDYL-2-C-METHYL-D-ERYTHRITOL KINASE, CHLOROPLASTIC"/>
    <property type="match status" value="1"/>
</dbReference>
<comment type="function">
    <text evidence="6">Catalyzes the phosphorylation of the position 2 hydroxy group of 4-diphosphocytidyl-2C-methyl-D-erythritol.</text>
</comment>
<dbReference type="EC" id="2.7.1.148" evidence="2 6"/>
<keyword evidence="4 6" id="KW-0547">Nucleotide-binding</keyword>
<evidence type="ECO:0000256" key="1">
    <source>
        <dbReference type="ARBA" id="ARBA00009684"/>
    </source>
</evidence>
<dbReference type="AlphaFoldDB" id="A0A8D5JL46"/>
<dbReference type="NCBIfam" id="TIGR00154">
    <property type="entry name" value="ispE"/>
    <property type="match status" value="1"/>
</dbReference>
<dbReference type="Pfam" id="PF08544">
    <property type="entry name" value="GHMP_kinases_C"/>
    <property type="match status" value="1"/>
</dbReference>
<proteinExistence type="inferred from homology"/>
<sequence length="307" mass="33770">MESRNIMSISAKKIQLRAPAKINLCLSVLKRREDGYHELETWMQKLDLCDVLTVELTDCPGISLSCSDPDLTAGEDNLVFRAAELFLNEVDGPVSAGVNIFLEKNIPVAAGLGGGSSDAGAVLKGLNRLYGRPLTEDKLLQLGRRLGADVPFFVADYDAVIARGIGDIMYPVDSLVDYIFVLVNPGFFVSTRWVFDNLFLTTADKKYKLSCFQKRKTGFLPLDLMHNDLEKVTCARYSEIDSMKQMLLNFGASKALMSGSGATVFGVFPRKEKPDEWDFERIAGGLIRTFGDKVYIAKASAGAWPSG</sequence>
<dbReference type="Pfam" id="PF00288">
    <property type="entry name" value="GHMP_kinases_N"/>
    <property type="match status" value="1"/>
</dbReference>
<comment type="catalytic activity">
    <reaction evidence="6">
        <text>4-CDP-2-C-methyl-D-erythritol + ATP = 4-CDP-2-C-methyl-D-erythritol 2-phosphate + ADP + H(+)</text>
        <dbReference type="Rhea" id="RHEA:18437"/>
        <dbReference type="ChEBI" id="CHEBI:15378"/>
        <dbReference type="ChEBI" id="CHEBI:30616"/>
        <dbReference type="ChEBI" id="CHEBI:57823"/>
        <dbReference type="ChEBI" id="CHEBI:57919"/>
        <dbReference type="ChEBI" id="CHEBI:456216"/>
        <dbReference type="EC" id="2.7.1.148"/>
    </reaction>
</comment>
<evidence type="ECO:0000256" key="6">
    <source>
        <dbReference type="HAMAP-Rule" id="MF_00061"/>
    </source>
</evidence>
<protein>
    <recommendedName>
        <fullName evidence="3 6">4-diphosphocytidyl-2-C-methyl-D-erythritol kinase</fullName>
        <shortName evidence="6">CMK</shortName>
        <ecNumber evidence="2 6">2.7.1.148</ecNumber>
    </recommendedName>
    <alternativeName>
        <fullName evidence="5 6">4-(cytidine-5'-diphospho)-2-C-methyl-D-erythritol kinase</fullName>
    </alternativeName>
</protein>
<evidence type="ECO:0000256" key="2">
    <source>
        <dbReference type="ARBA" id="ARBA00012052"/>
    </source>
</evidence>
<dbReference type="GO" id="GO:0019288">
    <property type="term" value="P:isopentenyl diphosphate biosynthetic process, methylerythritol 4-phosphate pathway"/>
    <property type="evidence" value="ECO:0007669"/>
    <property type="project" value="UniProtKB-UniRule"/>
</dbReference>
<dbReference type="KEGG" id="dbk:DGMP_08800"/>
<feature type="binding site" evidence="6">
    <location>
        <begin position="107"/>
        <end position="117"/>
    </location>
    <ligand>
        <name>ATP</name>
        <dbReference type="ChEBI" id="CHEBI:30616"/>
    </ligand>
</feature>
<organism evidence="9 10">
    <name type="scientific">Desulfomarina profundi</name>
    <dbReference type="NCBI Taxonomy" id="2772557"/>
    <lineage>
        <taxon>Bacteria</taxon>
        <taxon>Pseudomonadati</taxon>
        <taxon>Thermodesulfobacteriota</taxon>
        <taxon>Desulfobulbia</taxon>
        <taxon>Desulfobulbales</taxon>
        <taxon>Desulfobulbaceae</taxon>
        <taxon>Desulfomarina</taxon>
    </lineage>
</organism>
<evidence type="ECO:0000313" key="10">
    <source>
        <dbReference type="Proteomes" id="UP000826725"/>
    </source>
</evidence>
<evidence type="ECO:0000259" key="8">
    <source>
        <dbReference type="Pfam" id="PF08544"/>
    </source>
</evidence>
<name>A0A8D5JL46_9BACT</name>
<feature type="domain" description="GHMP kinase C-terminal" evidence="8">
    <location>
        <begin position="224"/>
        <end position="275"/>
    </location>
</feature>
<dbReference type="PIRSF" id="PIRSF010376">
    <property type="entry name" value="IspE"/>
    <property type="match status" value="1"/>
</dbReference>
<feature type="active site" evidence="6">
    <location>
        <position position="21"/>
    </location>
</feature>
<dbReference type="Proteomes" id="UP000826725">
    <property type="component" value="Chromosome"/>
</dbReference>
<feature type="active site" evidence="6">
    <location>
        <position position="149"/>
    </location>
</feature>
<evidence type="ECO:0000313" key="9">
    <source>
        <dbReference type="EMBL" id="BCL60187.1"/>
    </source>
</evidence>
<dbReference type="GO" id="GO:0050515">
    <property type="term" value="F:4-(cytidine 5'-diphospho)-2-C-methyl-D-erythritol kinase activity"/>
    <property type="evidence" value="ECO:0007669"/>
    <property type="project" value="UniProtKB-UniRule"/>
</dbReference>
<dbReference type="NCBIfam" id="NF011202">
    <property type="entry name" value="PRK14608.1"/>
    <property type="match status" value="1"/>
</dbReference>